<keyword evidence="2" id="KW-0067">ATP-binding</keyword>
<feature type="compositionally biased region" description="Low complexity" evidence="3">
    <location>
        <begin position="9"/>
        <end position="31"/>
    </location>
</feature>
<dbReference type="GO" id="GO:0005737">
    <property type="term" value="C:cytoplasm"/>
    <property type="evidence" value="ECO:0007669"/>
    <property type="project" value="TreeGrafter"/>
</dbReference>
<dbReference type="SUPFAM" id="SSF48452">
    <property type="entry name" value="TPR-like"/>
    <property type="match status" value="1"/>
</dbReference>
<feature type="compositionally biased region" description="Low complexity" evidence="3">
    <location>
        <begin position="161"/>
        <end position="172"/>
    </location>
</feature>
<comment type="caution">
    <text evidence="5">The sequence shown here is derived from an EMBL/GenBank/DDBJ whole genome shotgun (WGS) entry which is preliminary data.</text>
</comment>
<dbReference type="InterPro" id="IPR041664">
    <property type="entry name" value="AAA_16"/>
</dbReference>
<dbReference type="InterPro" id="IPR019734">
    <property type="entry name" value="TPR_rpt"/>
</dbReference>
<dbReference type="OrthoDB" id="5476461at2"/>
<evidence type="ECO:0000256" key="1">
    <source>
        <dbReference type="ARBA" id="ARBA00022741"/>
    </source>
</evidence>
<dbReference type="GO" id="GO:0004016">
    <property type="term" value="F:adenylate cyclase activity"/>
    <property type="evidence" value="ECO:0007669"/>
    <property type="project" value="TreeGrafter"/>
</dbReference>
<feature type="region of interest" description="Disordered" evidence="3">
    <location>
        <begin position="1"/>
        <end position="86"/>
    </location>
</feature>
<dbReference type="InterPro" id="IPR011990">
    <property type="entry name" value="TPR-like_helical_dom_sf"/>
</dbReference>
<feature type="domain" description="Orc1-like AAA ATPase" evidence="4">
    <location>
        <begin position="187"/>
        <end position="345"/>
    </location>
</feature>
<accession>A0A5P0YZ39</accession>
<dbReference type="SMART" id="SM00028">
    <property type="entry name" value="TPR"/>
    <property type="match status" value="3"/>
</dbReference>
<dbReference type="EMBL" id="VJYK02000360">
    <property type="protein sequence ID" value="MQS04832.1"/>
    <property type="molecule type" value="Genomic_DNA"/>
</dbReference>
<feature type="region of interest" description="Disordered" evidence="3">
    <location>
        <begin position="105"/>
        <end position="172"/>
    </location>
</feature>
<reference evidence="5 6" key="1">
    <citation type="submission" date="2019-10" db="EMBL/GenBank/DDBJ databases">
        <title>Streptomyces sp. nov., a novel actinobacterium isolated from alkaline environment.</title>
        <authorList>
            <person name="Golinska P."/>
        </authorList>
    </citation>
    <scope>NUCLEOTIDE SEQUENCE [LARGE SCALE GENOMIC DNA]</scope>
    <source>
        <strain evidence="5 6">OF1</strain>
    </source>
</reference>
<evidence type="ECO:0000313" key="6">
    <source>
        <dbReference type="Proteomes" id="UP000320857"/>
    </source>
</evidence>
<dbReference type="Gene3D" id="1.25.40.10">
    <property type="entry name" value="Tetratricopeptide repeat domain"/>
    <property type="match status" value="1"/>
</dbReference>
<dbReference type="GO" id="GO:0005524">
    <property type="term" value="F:ATP binding"/>
    <property type="evidence" value="ECO:0007669"/>
    <property type="project" value="UniProtKB-KW"/>
</dbReference>
<evidence type="ECO:0000256" key="2">
    <source>
        <dbReference type="ARBA" id="ARBA00022840"/>
    </source>
</evidence>
<dbReference type="InterPro" id="IPR027417">
    <property type="entry name" value="P-loop_NTPase"/>
</dbReference>
<keyword evidence="1" id="KW-0547">Nucleotide-binding</keyword>
<sequence length="1058" mass="113669">MKSSSRTRPSQSVLSSRRGSRSSPRPCGSLPTTRLPSLDNGTGLPATRRVFEWFPPPARPHPEAGTDGVRTRSGPGGGRGVTRENSVKVGRQTVTATLRWPWPCRTAAAHTPAPAGRGRHPSGQPRRPHDARETAGALTGVPRGERVVPEQLDTQRAQVDGRPAPGEGPAGPLEREAELAAARIAVDRLTAGVRPGAPGPGGLVAYTGTAGAGKTTVLAEVRALAVERGCTALHARGAEQERATAFHVVRQLLQPLLAGFSERERHDVLGDWYGIIGPCLGLCPREGAPPDPQGVRDGLDWLLTQLAVRNGPLLLTVDDLHWADPESLCWLDSFALRVAELPMLLVVGYRPDELPETVRALAAGRDGGPVRAHELAPLTPAAVANLIRRRFDGHAADEFCHEAWLATGGNPFRAVELAATLRDRGLLPTAENAGRLRDLADSLSGVGLVERLDELGSGAVRFAWAVAVLGSEATMELAASMAALSALDAVAARDRLVRARLLCEGTELEFSHPLVANAIYRQVPGAVRVGLHGKAAFELITAGRSPRLAARHLLETHPEGDDWVVRNLRAAAEEYLRAGAPDAARRCLERALREPPAPDEQAAVCYELGSPALMHDPSTAARHLRTAVEESGEDETLRQDAAIRLARALSYDDRLCDAVAVMEEEAARATDSRVRLRMLAEHFMMAAFAAQDGDARARSRRLTRITERLTGADRTERYLFGLRAWDAMVRGEPAGTALDFAERALADGGMSWTDERWGFEIPTLVALTFLHCDRPETADRLFAEGIGEFERQGWRGVPLALGYTFLGHIRHRTGRLVEAEDFVRAALRLGSRVGAHSPVALSAAGSLIRVLLARGRIEAATDVAKRYRFHEPFPSGVFPDIQAVRGELLLARGEHEEAVADLVATGHRFDERGVLNPGWCPWLPQLALAHAVGDPAAARERAAEAVRRAERFAAPSVLGHALRVAAEVAEPTDRVELMSRAVAVLEESPAAAECATARVSLGALLRQAGRLEEAADQLYRGVEQAASCGLESVVARARRELAAAGLSPRRLSPGTPVS</sequence>
<dbReference type="Proteomes" id="UP000320857">
    <property type="component" value="Unassembled WGS sequence"/>
</dbReference>
<dbReference type="AlphaFoldDB" id="A0A5P0YZ39"/>
<dbReference type="PANTHER" id="PTHR16305">
    <property type="entry name" value="TESTICULAR SOLUBLE ADENYLYL CYCLASE"/>
    <property type="match status" value="1"/>
</dbReference>
<evidence type="ECO:0000256" key="3">
    <source>
        <dbReference type="SAM" id="MobiDB-lite"/>
    </source>
</evidence>
<dbReference type="Pfam" id="PF13191">
    <property type="entry name" value="AAA_16"/>
    <property type="match status" value="1"/>
</dbReference>
<protein>
    <submittedName>
        <fullName evidence="5">AAA family ATPase</fullName>
    </submittedName>
</protein>
<keyword evidence="6" id="KW-1185">Reference proteome</keyword>
<organism evidence="5 6">
    <name type="scientific">Streptomyces alkaliterrae</name>
    <dbReference type="NCBI Taxonomy" id="2213162"/>
    <lineage>
        <taxon>Bacteria</taxon>
        <taxon>Bacillati</taxon>
        <taxon>Actinomycetota</taxon>
        <taxon>Actinomycetes</taxon>
        <taxon>Kitasatosporales</taxon>
        <taxon>Streptomycetaceae</taxon>
        <taxon>Streptomyces</taxon>
    </lineage>
</organism>
<gene>
    <name evidence="5" type="ORF">FNX44_023800</name>
</gene>
<dbReference type="SUPFAM" id="SSF52540">
    <property type="entry name" value="P-loop containing nucleoside triphosphate hydrolases"/>
    <property type="match status" value="1"/>
</dbReference>
<name>A0A5P0YZ39_9ACTN</name>
<evidence type="ECO:0000259" key="4">
    <source>
        <dbReference type="Pfam" id="PF13191"/>
    </source>
</evidence>
<proteinExistence type="predicted"/>
<dbReference type="PANTHER" id="PTHR16305:SF35">
    <property type="entry name" value="TRANSCRIPTIONAL ACTIVATOR DOMAIN"/>
    <property type="match status" value="1"/>
</dbReference>
<evidence type="ECO:0000313" key="5">
    <source>
        <dbReference type="EMBL" id="MQS04832.1"/>
    </source>
</evidence>